<proteinExistence type="predicted"/>
<evidence type="ECO:0000256" key="1">
    <source>
        <dbReference type="SAM" id="Coils"/>
    </source>
</evidence>
<gene>
    <name evidence="2" type="ORF">myaer102_11900</name>
</gene>
<keyword evidence="1" id="KW-0175">Coiled coil</keyword>
<organism evidence="2 3">
    <name type="scientific">Microcystis viridis NIES-102</name>
    <dbReference type="NCBI Taxonomy" id="213615"/>
    <lineage>
        <taxon>Bacteria</taxon>
        <taxon>Bacillati</taxon>
        <taxon>Cyanobacteriota</taxon>
        <taxon>Cyanophyceae</taxon>
        <taxon>Oscillatoriophycideae</taxon>
        <taxon>Chroococcales</taxon>
        <taxon>Microcystaceae</taxon>
        <taxon>Microcystis</taxon>
    </lineage>
</organism>
<dbReference type="AlphaFoldDB" id="A0A3G9K1D5"/>
<feature type="coiled-coil region" evidence="1">
    <location>
        <begin position="35"/>
        <end position="70"/>
    </location>
</feature>
<dbReference type="KEGG" id="mvz:myaer102_11900"/>
<evidence type="ECO:0000313" key="2">
    <source>
        <dbReference type="EMBL" id="BBH38685.1"/>
    </source>
</evidence>
<accession>A0A3G9K1D5</accession>
<protein>
    <submittedName>
        <fullName evidence="2">Uncharacterized protein</fullName>
    </submittedName>
</protein>
<dbReference type="Proteomes" id="UP000278152">
    <property type="component" value="Chromosome"/>
</dbReference>
<name>A0A3G9K1D5_MICVR</name>
<reference evidence="2 3" key="1">
    <citation type="submission" date="2018-11" db="EMBL/GenBank/DDBJ databases">
        <title>Complete genome sequence of Microcystis aeruginosa NIES-102.</title>
        <authorList>
            <person name="Yamaguchi H."/>
            <person name="Suzuki S."/>
            <person name="Kawachi M."/>
        </authorList>
    </citation>
    <scope>NUCLEOTIDE SEQUENCE [LARGE SCALE GENOMIC DNA]</scope>
    <source>
        <strain evidence="2 3">NIES-102</strain>
    </source>
</reference>
<evidence type="ECO:0000313" key="3">
    <source>
        <dbReference type="Proteomes" id="UP000278152"/>
    </source>
</evidence>
<sequence>MVISLVKTIAMVNLSYTKIAFFPVSGNRYLTAEERARAAAALAQQERLAKEEAEQKAQRLAERLRSLGINPDEM</sequence>
<dbReference type="EMBL" id="AP019314">
    <property type="protein sequence ID" value="BBH38685.1"/>
    <property type="molecule type" value="Genomic_DNA"/>
</dbReference>